<gene>
    <name evidence="1" type="ORF">FA95DRAFT_1570376</name>
</gene>
<comment type="caution">
    <text evidence="1">The sequence shown here is derived from an EMBL/GenBank/DDBJ whole genome shotgun (WGS) entry which is preliminary data.</text>
</comment>
<organism evidence="1 2">
    <name type="scientific">Auriscalpium vulgare</name>
    <dbReference type="NCBI Taxonomy" id="40419"/>
    <lineage>
        <taxon>Eukaryota</taxon>
        <taxon>Fungi</taxon>
        <taxon>Dikarya</taxon>
        <taxon>Basidiomycota</taxon>
        <taxon>Agaricomycotina</taxon>
        <taxon>Agaricomycetes</taxon>
        <taxon>Russulales</taxon>
        <taxon>Auriscalpiaceae</taxon>
        <taxon>Auriscalpium</taxon>
    </lineage>
</organism>
<evidence type="ECO:0000313" key="2">
    <source>
        <dbReference type="Proteomes" id="UP000814033"/>
    </source>
</evidence>
<dbReference type="Proteomes" id="UP000814033">
    <property type="component" value="Unassembled WGS sequence"/>
</dbReference>
<accession>A0ACB8S416</accession>
<name>A0ACB8S416_9AGAM</name>
<reference evidence="1" key="2">
    <citation type="journal article" date="2022" name="New Phytol.">
        <title>Evolutionary transition to the ectomycorrhizal habit in the genomes of a hyperdiverse lineage of mushroom-forming fungi.</title>
        <authorList>
            <person name="Looney B."/>
            <person name="Miyauchi S."/>
            <person name="Morin E."/>
            <person name="Drula E."/>
            <person name="Courty P.E."/>
            <person name="Kohler A."/>
            <person name="Kuo A."/>
            <person name="LaButti K."/>
            <person name="Pangilinan J."/>
            <person name="Lipzen A."/>
            <person name="Riley R."/>
            <person name="Andreopoulos W."/>
            <person name="He G."/>
            <person name="Johnson J."/>
            <person name="Nolan M."/>
            <person name="Tritt A."/>
            <person name="Barry K.W."/>
            <person name="Grigoriev I.V."/>
            <person name="Nagy L.G."/>
            <person name="Hibbett D."/>
            <person name="Henrissat B."/>
            <person name="Matheny P.B."/>
            <person name="Labbe J."/>
            <person name="Martin F.M."/>
        </authorList>
    </citation>
    <scope>NUCLEOTIDE SEQUENCE</scope>
    <source>
        <strain evidence="1">FP105234-sp</strain>
    </source>
</reference>
<reference evidence="1" key="1">
    <citation type="submission" date="2021-02" db="EMBL/GenBank/DDBJ databases">
        <authorList>
            <consortium name="DOE Joint Genome Institute"/>
            <person name="Ahrendt S."/>
            <person name="Looney B.P."/>
            <person name="Miyauchi S."/>
            <person name="Morin E."/>
            <person name="Drula E."/>
            <person name="Courty P.E."/>
            <person name="Chicoki N."/>
            <person name="Fauchery L."/>
            <person name="Kohler A."/>
            <person name="Kuo A."/>
            <person name="Labutti K."/>
            <person name="Pangilinan J."/>
            <person name="Lipzen A."/>
            <person name="Riley R."/>
            <person name="Andreopoulos W."/>
            <person name="He G."/>
            <person name="Johnson J."/>
            <person name="Barry K.W."/>
            <person name="Grigoriev I.V."/>
            <person name="Nagy L."/>
            <person name="Hibbett D."/>
            <person name="Henrissat B."/>
            <person name="Matheny P.B."/>
            <person name="Labbe J."/>
            <person name="Martin F."/>
        </authorList>
    </citation>
    <scope>NUCLEOTIDE SEQUENCE</scope>
    <source>
        <strain evidence="1">FP105234-sp</strain>
    </source>
</reference>
<keyword evidence="2" id="KW-1185">Reference proteome</keyword>
<evidence type="ECO:0000313" key="1">
    <source>
        <dbReference type="EMBL" id="KAI0050811.1"/>
    </source>
</evidence>
<proteinExistence type="predicted"/>
<protein>
    <submittedName>
        <fullName evidence="1">Uncharacterized protein</fullName>
    </submittedName>
</protein>
<dbReference type="EMBL" id="MU275858">
    <property type="protein sequence ID" value="KAI0050811.1"/>
    <property type="molecule type" value="Genomic_DNA"/>
</dbReference>
<sequence>MTSAYNHPSLTDWAQTGLAAIYTASSEEAVHTAVEAFFSPNVEIHLNEEKLSREEMRQRILDKWHAGKIGVKWENVLEVPREESEAVCRIEQDPSVQPDEHGDRRRVTYLYETEVSKRPPIHLHSVAQPADKPA</sequence>